<evidence type="ECO:0000256" key="1">
    <source>
        <dbReference type="ARBA" id="ARBA00004141"/>
    </source>
</evidence>
<accession>A0A0W0CHQ5</accession>
<dbReference type="InterPro" id="IPR006634">
    <property type="entry name" value="TLC-dom"/>
</dbReference>
<comment type="caution">
    <text evidence="6">The sequence shown here is derived from an EMBL/GenBank/DDBJ whole genome shotgun (WGS) entry which is preliminary data.</text>
</comment>
<evidence type="ECO:0000256" key="4">
    <source>
        <dbReference type="ARBA" id="ARBA00023136"/>
    </source>
</evidence>
<dbReference type="VEuPathDB" id="FungiDB:GWK60_H00385"/>
<dbReference type="Proteomes" id="UP000054886">
    <property type="component" value="Unassembled WGS sequence"/>
</dbReference>
<organism evidence="6 7">
    <name type="scientific">Candida glabrata</name>
    <name type="common">Yeast</name>
    <name type="synonym">Torulopsis glabrata</name>
    <dbReference type="NCBI Taxonomy" id="5478"/>
    <lineage>
        <taxon>Eukaryota</taxon>
        <taxon>Fungi</taxon>
        <taxon>Dikarya</taxon>
        <taxon>Ascomycota</taxon>
        <taxon>Saccharomycotina</taxon>
        <taxon>Saccharomycetes</taxon>
        <taxon>Saccharomycetales</taxon>
        <taxon>Saccharomycetaceae</taxon>
        <taxon>Nakaseomyces</taxon>
    </lineage>
</organism>
<dbReference type="AlphaFoldDB" id="A0A0W0CHQ5"/>
<dbReference type="VEuPathDB" id="FungiDB:B1J91_H00572g"/>
<dbReference type="PANTHER" id="PTHR13439:SF0">
    <property type="entry name" value="TOPOISOMERASE I DAMAGE AFFECTED PROTEIN 4"/>
    <property type="match status" value="1"/>
</dbReference>
<evidence type="ECO:0000256" key="5">
    <source>
        <dbReference type="PROSITE-ProRule" id="PRU00205"/>
    </source>
</evidence>
<evidence type="ECO:0000256" key="2">
    <source>
        <dbReference type="ARBA" id="ARBA00022692"/>
    </source>
</evidence>
<comment type="subcellular location">
    <subcellularLocation>
        <location evidence="1">Membrane</location>
        <topology evidence="1">Multi-pass membrane protein</topology>
    </subcellularLocation>
</comment>
<evidence type="ECO:0000256" key="3">
    <source>
        <dbReference type="ARBA" id="ARBA00022989"/>
    </source>
</evidence>
<keyword evidence="3" id="KW-1133">Transmembrane helix</keyword>
<protein>
    <submittedName>
        <fullName evidence="6">Topoisomerase I damage affected protein 4</fullName>
    </submittedName>
</protein>
<reference evidence="6 7" key="1">
    <citation type="submission" date="2015-10" db="EMBL/GenBank/DDBJ databases">
        <title>Draft genomes sequences of Candida glabrata isolates 1A, 1B, 2A, 2B, 3A and 3B.</title>
        <authorList>
            <person name="Haavelsrud O.E."/>
            <person name="Gaustad P."/>
        </authorList>
    </citation>
    <scope>NUCLEOTIDE SEQUENCE [LARGE SCALE GENOMIC DNA]</scope>
    <source>
        <strain evidence="6">910700640</strain>
    </source>
</reference>
<dbReference type="GO" id="GO:0055088">
    <property type="term" value="P:lipid homeostasis"/>
    <property type="evidence" value="ECO:0007669"/>
    <property type="project" value="TreeGrafter"/>
</dbReference>
<dbReference type="Pfam" id="PF03798">
    <property type="entry name" value="TRAM_LAG1_CLN8"/>
    <property type="match status" value="1"/>
</dbReference>
<dbReference type="EMBL" id="LLZZ01000148">
    <property type="protein sequence ID" value="KTA99093.1"/>
    <property type="molecule type" value="Genomic_DNA"/>
</dbReference>
<dbReference type="VEuPathDB" id="FungiDB:CAGL0H00572g"/>
<dbReference type="InterPro" id="IPR050846">
    <property type="entry name" value="TLCD"/>
</dbReference>
<sequence>MSSLNDTVAAGYYEPLFGLSWYPDRLDNLWLAHLHEIVYAFIFYQVCQYTIAPKINRYFFGKHYSDITDKKLKLDFDVHTVSMIQAVISIAILLPVLALPFDLNIATYVNPWCSMVSALSCGYFVWDLALCLRHFSIYGFEFLFHAVGSLVVMLAILTPFCQPWVGKYLLFEASTPFVNMNWYTIQLNHKHKSSSGPVIPNWLNMINGLLLLLTFFGVRIVWGWSCNLLLLRQFWRARYELPYLAGAVVLSLNITMSLLNVFWFSKMLKIAKKMASPSKKQD</sequence>
<gene>
    <name evidence="6" type="ORF">AO440_001923</name>
</gene>
<dbReference type="GO" id="GO:0005783">
    <property type="term" value="C:endoplasmic reticulum"/>
    <property type="evidence" value="ECO:0007669"/>
    <property type="project" value="TreeGrafter"/>
</dbReference>
<evidence type="ECO:0000313" key="6">
    <source>
        <dbReference type="EMBL" id="KTA99093.1"/>
    </source>
</evidence>
<keyword evidence="6" id="KW-0413">Isomerase</keyword>
<dbReference type="PANTHER" id="PTHR13439">
    <property type="entry name" value="CT120 PROTEIN"/>
    <property type="match status" value="1"/>
</dbReference>
<dbReference type="VEuPathDB" id="FungiDB:GVI51_H00385"/>
<proteinExistence type="predicted"/>
<dbReference type="GO" id="GO:0016020">
    <property type="term" value="C:membrane"/>
    <property type="evidence" value="ECO:0007669"/>
    <property type="project" value="UniProtKB-SubCell"/>
</dbReference>
<keyword evidence="4 5" id="KW-0472">Membrane</keyword>
<keyword evidence="2 5" id="KW-0812">Transmembrane</keyword>
<name>A0A0W0CHQ5_CANGB</name>
<dbReference type="GO" id="GO:0016853">
    <property type="term" value="F:isomerase activity"/>
    <property type="evidence" value="ECO:0007669"/>
    <property type="project" value="UniProtKB-KW"/>
</dbReference>
<evidence type="ECO:0000313" key="7">
    <source>
        <dbReference type="Proteomes" id="UP000054886"/>
    </source>
</evidence>
<dbReference type="PROSITE" id="PS50922">
    <property type="entry name" value="TLC"/>
    <property type="match status" value="1"/>
</dbReference>
<dbReference type="SMART" id="SM00724">
    <property type="entry name" value="TLC"/>
    <property type="match status" value="1"/>
</dbReference>